<comment type="caution">
    <text evidence="1">The sequence shown here is derived from an EMBL/GenBank/DDBJ whole genome shotgun (WGS) entry which is preliminary data.</text>
</comment>
<organism evidence="1 2">
    <name type="scientific">Cocos nucifera</name>
    <name type="common">Coconut palm</name>
    <dbReference type="NCBI Taxonomy" id="13894"/>
    <lineage>
        <taxon>Eukaryota</taxon>
        <taxon>Viridiplantae</taxon>
        <taxon>Streptophyta</taxon>
        <taxon>Embryophyta</taxon>
        <taxon>Tracheophyta</taxon>
        <taxon>Spermatophyta</taxon>
        <taxon>Magnoliopsida</taxon>
        <taxon>Liliopsida</taxon>
        <taxon>Arecaceae</taxon>
        <taxon>Arecoideae</taxon>
        <taxon>Cocoseae</taxon>
        <taxon>Attaleinae</taxon>
        <taxon>Cocos</taxon>
    </lineage>
</organism>
<gene>
    <name evidence="1" type="ORF">COCNU_08G003690</name>
</gene>
<accession>A0A8K0IH41</accession>
<dbReference type="EMBL" id="CM017879">
    <property type="protein sequence ID" value="KAG1358923.1"/>
    <property type="molecule type" value="Genomic_DNA"/>
</dbReference>
<protein>
    <submittedName>
        <fullName evidence="1">Uncharacterized protein</fullName>
    </submittedName>
</protein>
<proteinExistence type="predicted"/>
<dbReference type="Proteomes" id="UP000797356">
    <property type="component" value="Chromosome 8"/>
</dbReference>
<reference evidence="1" key="1">
    <citation type="journal article" date="2017" name="Gigascience">
        <title>The genome draft of coconut (Cocos nucifera).</title>
        <authorList>
            <person name="Xiao Y."/>
            <person name="Xu P."/>
            <person name="Fan H."/>
            <person name="Baudouin L."/>
            <person name="Xia W."/>
            <person name="Bocs S."/>
            <person name="Xu J."/>
            <person name="Li Q."/>
            <person name="Guo A."/>
            <person name="Zhou L."/>
            <person name="Li J."/>
            <person name="Wu Y."/>
            <person name="Ma Z."/>
            <person name="Armero A."/>
            <person name="Issali A.E."/>
            <person name="Liu N."/>
            <person name="Peng M."/>
            <person name="Yang Y."/>
        </authorList>
    </citation>
    <scope>NUCLEOTIDE SEQUENCE</scope>
    <source>
        <tissue evidence="1">Spear leaf of Hainan Tall coconut</tissue>
    </source>
</reference>
<evidence type="ECO:0000313" key="1">
    <source>
        <dbReference type="EMBL" id="KAG1358923.1"/>
    </source>
</evidence>
<evidence type="ECO:0000313" key="2">
    <source>
        <dbReference type="Proteomes" id="UP000797356"/>
    </source>
</evidence>
<reference evidence="1" key="2">
    <citation type="submission" date="2019-07" db="EMBL/GenBank/DDBJ databases">
        <authorList>
            <person name="Yang Y."/>
            <person name="Bocs S."/>
            <person name="Baudouin L."/>
        </authorList>
    </citation>
    <scope>NUCLEOTIDE SEQUENCE</scope>
    <source>
        <tissue evidence="1">Spear leaf of Hainan Tall coconut</tissue>
    </source>
</reference>
<name>A0A8K0IH41_COCNU</name>
<sequence>MDIHCNYEHLQHKKFRELGMNYRCFKHIQCPTYELTRISKTVGYKSVDSRKSKGKKRGKRNAGWGALTKWSQERLSLAAEALPELLVLVFVHLPLSLLLHAVGPDRSIADRIAGRVLGIGFDESRQRDGFWMEEEGKLWVYLNGMTRRRGLPACPAVWKINTGRGWDGIGSRDRVLGREGGKVWKMGLFGEGWEDSEGRRRRSCPPEEFAEKGCHYGGGEGLEVCASKRLPRRRDELSR</sequence>
<keyword evidence="2" id="KW-1185">Reference proteome</keyword>
<dbReference type="AlphaFoldDB" id="A0A8K0IH41"/>